<dbReference type="Proteomes" id="UP000761264">
    <property type="component" value="Unassembled WGS sequence"/>
</dbReference>
<dbReference type="InterPro" id="IPR041614">
    <property type="entry name" value="DprA_WH"/>
</dbReference>
<feature type="domain" description="Smf/DprA SLOG" evidence="3">
    <location>
        <begin position="84"/>
        <end position="289"/>
    </location>
</feature>
<dbReference type="EMBL" id="JAAQPH010000013">
    <property type="protein sequence ID" value="NIA70256.1"/>
    <property type="molecule type" value="Genomic_DNA"/>
</dbReference>
<keyword evidence="6" id="KW-1185">Reference proteome</keyword>
<dbReference type="Gene3D" id="3.40.50.450">
    <property type="match status" value="1"/>
</dbReference>
<evidence type="ECO:0000259" key="3">
    <source>
        <dbReference type="Pfam" id="PF02481"/>
    </source>
</evidence>
<reference evidence="5" key="1">
    <citation type="submission" date="2020-03" db="EMBL/GenBank/DDBJ databases">
        <title>Genome of Pelagibius litoralis DSM 21314T.</title>
        <authorList>
            <person name="Wang G."/>
        </authorList>
    </citation>
    <scope>NUCLEOTIDE SEQUENCE</scope>
    <source>
        <strain evidence="5">DSM 21314</strain>
    </source>
</reference>
<evidence type="ECO:0000313" key="6">
    <source>
        <dbReference type="Proteomes" id="UP000761264"/>
    </source>
</evidence>
<dbReference type="SUPFAM" id="SSF102405">
    <property type="entry name" value="MCP/YpsA-like"/>
    <property type="match status" value="1"/>
</dbReference>
<organism evidence="5 6">
    <name type="scientific">Pelagibius litoralis</name>
    <dbReference type="NCBI Taxonomy" id="374515"/>
    <lineage>
        <taxon>Bacteria</taxon>
        <taxon>Pseudomonadati</taxon>
        <taxon>Pseudomonadota</taxon>
        <taxon>Alphaproteobacteria</taxon>
        <taxon>Rhodospirillales</taxon>
        <taxon>Rhodovibrionaceae</taxon>
        <taxon>Pelagibius</taxon>
    </lineage>
</organism>
<dbReference type="GO" id="GO:0009294">
    <property type="term" value="P:DNA-mediated transformation"/>
    <property type="evidence" value="ECO:0007669"/>
    <property type="project" value="InterPro"/>
</dbReference>
<dbReference type="InterPro" id="IPR003488">
    <property type="entry name" value="DprA"/>
</dbReference>
<comment type="caution">
    <text evidence="5">The sequence shown here is derived from an EMBL/GenBank/DDBJ whole genome shotgun (WGS) entry which is preliminary data.</text>
</comment>
<name>A0A967EZE5_9PROT</name>
<dbReference type="RefSeq" id="WP_167226682.1">
    <property type="nucleotide sequence ID" value="NZ_JAAQPH010000013.1"/>
</dbReference>
<sequence length="379" mass="40550">MQTQHAKPLGDAERLDWLRLIRSENVGPIVFKQLLQRFRTPAAALEALPSLAGRGGAKRRIRVCTKEVAESELAASRKAGVQLLALPEPGYPPLLRDLEDAPPLLAVLGDPTALTLPSVGIVGARNASANGRRFAEGLAREISEAGFVVASGMARGIDTAAHRGCLPRPSIAVLAGGVDIVYPPENKELHKNLQQAGAVISEIPLGITPQARHFPRRNRLISGLCLGVVIVEAARRSGSLITARFAAEQGRDVFAVPGSPLDPRASGCNHLIREGATLVESASQVLEDLGRFRRQQLATPEPTLDDAPAPAQPGSEREHHNLEDLLSAEPLMVDELVRRSGLPIAAVHNALLDLELAGRIERHPGNRVARLYKAPADPL</sequence>
<evidence type="ECO:0000256" key="1">
    <source>
        <dbReference type="ARBA" id="ARBA00006525"/>
    </source>
</evidence>
<dbReference type="Gene3D" id="1.10.10.10">
    <property type="entry name" value="Winged helix-like DNA-binding domain superfamily/Winged helix DNA-binding domain"/>
    <property type="match status" value="1"/>
</dbReference>
<dbReference type="InterPro" id="IPR057666">
    <property type="entry name" value="DrpA_SLOG"/>
</dbReference>
<gene>
    <name evidence="5" type="primary">dprA</name>
    <name evidence="5" type="ORF">HBA54_16740</name>
</gene>
<feature type="region of interest" description="Disordered" evidence="2">
    <location>
        <begin position="297"/>
        <end position="318"/>
    </location>
</feature>
<evidence type="ECO:0000256" key="2">
    <source>
        <dbReference type="SAM" id="MobiDB-lite"/>
    </source>
</evidence>
<dbReference type="Pfam" id="PF02481">
    <property type="entry name" value="DNA_processg_A"/>
    <property type="match status" value="1"/>
</dbReference>
<dbReference type="PANTHER" id="PTHR43022:SF1">
    <property type="entry name" value="PROTEIN SMF"/>
    <property type="match status" value="1"/>
</dbReference>
<dbReference type="PANTHER" id="PTHR43022">
    <property type="entry name" value="PROTEIN SMF"/>
    <property type="match status" value="1"/>
</dbReference>
<protein>
    <submittedName>
        <fullName evidence="5">DNA-protecting protein DprA</fullName>
    </submittedName>
</protein>
<dbReference type="Pfam" id="PF21102">
    <property type="entry name" value="DprA_N"/>
    <property type="match status" value="1"/>
</dbReference>
<dbReference type="Pfam" id="PF17782">
    <property type="entry name" value="WHD_DprA"/>
    <property type="match status" value="1"/>
</dbReference>
<feature type="domain" description="DprA winged helix" evidence="4">
    <location>
        <begin position="307"/>
        <end position="366"/>
    </location>
</feature>
<evidence type="ECO:0000313" key="5">
    <source>
        <dbReference type="EMBL" id="NIA70256.1"/>
    </source>
</evidence>
<proteinExistence type="inferred from homology"/>
<dbReference type="InterPro" id="IPR036388">
    <property type="entry name" value="WH-like_DNA-bd_sf"/>
</dbReference>
<dbReference type="AlphaFoldDB" id="A0A967EZE5"/>
<evidence type="ECO:0000259" key="4">
    <source>
        <dbReference type="Pfam" id="PF17782"/>
    </source>
</evidence>
<dbReference type="NCBIfam" id="TIGR00732">
    <property type="entry name" value="dprA"/>
    <property type="match status" value="1"/>
</dbReference>
<accession>A0A967EZE5</accession>
<comment type="similarity">
    <text evidence="1">Belongs to the DprA/Smf family.</text>
</comment>